<evidence type="ECO:0000256" key="6">
    <source>
        <dbReference type="SAM" id="Phobius"/>
    </source>
</evidence>
<dbReference type="PANTHER" id="PTHR30028">
    <property type="entry name" value="UPF0014 INNER MEMBRANE PROTEIN YBBM-RELATED"/>
    <property type="match status" value="1"/>
</dbReference>
<feature type="transmembrane region" description="Helical" evidence="6">
    <location>
        <begin position="91"/>
        <end position="112"/>
    </location>
</feature>
<reference evidence="8" key="1">
    <citation type="journal article" date="2019" name="Int. J. Syst. Evol. Microbiol.">
        <title>The Global Catalogue of Microorganisms (GCM) 10K type strain sequencing project: providing services to taxonomists for standard genome sequencing and annotation.</title>
        <authorList>
            <consortium name="The Broad Institute Genomics Platform"/>
            <consortium name="The Broad Institute Genome Sequencing Center for Infectious Disease"/>
            <person name="Wu L."/>
            <person name="Ma J."/>
        </authorList>
    </citation>
    <scope>NUCLEOTIDE SEQUENCE [LARGE SCALE GENOMIC DNA]</scope>
    <source>
        <strain evidence="8">JCM 16548</strain>
    </source>
</reference>
<feature type="transmembrane region" description="Helical" evidence="6">
    <location>
        <begin position="211"/>
        <end position="236"/>
    </location>
</feature>
<keyword evidence="5 6" id="KW-0472">Membrane</keyword>
<feature type="transmembrane region" description="Helical" evidence="6">
    <location>
        <begin position="118"/>
        <end position="136"/>
    </location>
</feature>
<sequence>MPGQPGPALVGALVLLLVLAVAVSWFGGLRRQRQLGGAALRATLQLVVVALVITAVLGHILWSVLFGAFMLAVATVTSARRIEAPRAWPWVGLAIVAGVLPTLAIVFASGAVPFTGASLVPVAGIIIGGGMTACSLTGRRVFAALRDELGTYEAGLALGLTRPEAIDEVIARHLPEALVPGLDQTRTVGLVTLPGAFVGVLLGGGTPVQAAAAQLLVLIGLLATQTIIVVVAARLVRSGRLLPSELRTHLPD</sequence>
<dbReference type="EMBL" id="BAAAYX010000013">
    <property type="protein sequence ID" value="GAA3708572.1"/>
    <property type="molecule type" value="Genomic_DNA"/>
</dbReference>
<dbReference type="RefSeq" id="WP_344813033.1">
    <property type="nucleotide sequence ID" value="NZ_BAAAYX010000013.1"/>
</dbReference>
<name>A0ABP7DQK9_9ACTN</name>
<feature type="transmembrane region" description="Helical" evidence="6">
    <location>
        <begin position="187"/>
        <end position="205"/>
    </location>
</feature>
<evidence type="ECO:0000256" key="3">
    <source>
        <dbReference type="ARBA" id="ARBA00022692"/>
    </source>
</evidence>
<evidence type="ECO:0000256" key="2">
    <source>
        <dbReference type="ARBA" id="ARBA00005268"/>
    </source>
</evidence>
<keyword evidence="3 6" id="KW-0812">Transmembrane</keyword>
<feature type="transmembrane region" description="Helical" evidence="6">
    <location>
        <begin position="6"/>
        <end position="26"/>
    </location>
</feature>
<dbReference type="PANTHER" id="PTHR30028:SF0">
    <property type="entry name" value="PROTEIN ALUMINUM SENSITIVE 3"/>
    <property type="match status" value="1"/>
</dbReference>
<evidence type="ECO:0000256" key="5">
    <source>
        <dbReference type="ARBA" id="ARBA00023136"/>
    </source>
</evidence>
<evidence type="ECO:0000256" key="4">
    <source>
        <dbReference type="ARBA" id="ARBA00022989"/>
    </source>
</evidence>
<accession>A0ABP7DQK9</accession>
<protein>
    <submittedName>
        <fullName evidence="7">ABC transporter permease</fullName>
    </submittedName>
</protein>
<dbReference type="InterPro" id="IPR005226">
    <property type="entry name" value="UPF0014_fam"/>
</dbReference>
<organism evidence="7 8">
    <name type="scientific">Microlunatus aurantiacus</name>
    <dbReference type="NCBI Taxonomy" id="446786"/>
    <lineage>
        <taxon>Bacteria</taxon>
        <taxon>Bacillati</taxon>
        <taxon>Actinomycetota</taxon>
        <taxon>Actinomycetes</taxon>
        <taxon>Propionibacteriales</taxon>
        <taxon>Propionibacteriaceae</taxon>
        <taxon>Microlunatus</taxon>
    </lineage>
</organism>
<evidence type="ECO:0000313" key="8">
    <source>
        <dbReference type="Proteomes" id="UP001500051"/>
    </source>
</evidence>
<comment type="caution">
    <text evidence="7">The sequence shown here is derived from an EMBL/GenBank/DDBJ whole genome shotgun (WGS) entry which is preliminary data.</text>
</comment>
<keyword evidence="8" id="KW-1185">Reference proteome</keyword>
<proteinExistence type="inferred from homology"/>
<keyword evidence="4 6" id="KW-1133">Transmembrane helix</keyword>
<comment type="subcellular location">
    <subcellularLocation>
        <location evidence="1">Membrane</location>
        <topology evidence="1">Multi-pass membrane protein</topology>
    </subcellularLocation>
</comment>
<evidence type="ECO:0000313" key="7">
    <source>
        <dbReference type="EMBL" id="GAA3708572.1"/>
    </source>
</evidence>
<dbReference type="Proteomes" id="UP001500051">
    <property type="component" value="Unassembled WGS sequence"/>
</dbReference>
<gene>
    <name evidence="7" type="ORF">GCM10022204_28280</name>
</gene>
<dbReference type="Pfam" id="PF03649">
    <property type="entry name" value="UPF0014"/>
    <property type="match status" value="1"/>
</dbReference>
<evidence type="ECO:0000256" key="1">
    <source>
        <dbReference type="ARBA" id="ARBA00004141"/>
    </source>
</evidence>
<comment type="similarity">
    <text evidence="2">Belongs to the UPF0014 family.</text>
</comment>